<keyword evidence="1" id="KW-1133">Transmembrane helix</keyword>
<evidence type="ECO:0000256" key="1">
    <source>
        <dbReference type="SAM" id="Phobius"/>
    </source>
</evidence>
<dbReference type="RefSeq" id="WP_061803778.1">
    <property type="nucleotide sequence ID" value="NZ_FOXX01000002.1"/>
</dbReference>
<dbReference type="EMBL" id="FOXX01000002">
    <property type="protein sequence ID" value="SFQ41837.1"/>
    <property type="molecule type" value="Genomic_DNA"/>
</dbReference>
<keyword evidence="3" id="KW-1185">Reference proteome</keyword>
<feature type="transmembrane region" description="Helical" evidence="1">
    <location>
        <begin position="68"/>
        <end position="90"/>
    </location>
</feature>
<keyword evidence="1" id="KW-0812">Transmembrane</keyword>
<keyword evidence="1" id="KW-0472">Membrane</keyword>
<name>A0A1I5YD59_9BACI</name>
<proteinExistence type="predicted"/>
<reference evidence="2 3" key="1">
    <citation type="submission" date="2016-10" db="EMBL/GenBank/DDBJ databases">
        <authorList>
            <person name="Varghese N."/>
            <person name="Submissions S."/>
        </authorList>
    </citation>
    <scope>NUCLEOTIDE SEQUENCE [LARGE SCALE GENOMIC DNA]</scope>
    <source>
        <strain evidence="2 3">DSM 13796</strain>
    </source>
</reference>
<organism evidence="2 3">
    <name type="scientific">Priestia endophytica DSM 13796</name>
    <dbReference type="NCBI Taxonomy" id="1121089"/>
    <lineage>
        <taxon>Bacteria</taxon>
        <taxon>Bacillati</taxon>
        <taxon>Bacillota</taxon>
        <taxon>Bacilli</taxon>
        <taxon>Bacillales</taxon>
        <taxon>Bacillaceae</taxon>
        <taxon>Priestia</taxon>
    </lineage>
</organism>
<sequence length="96" mass="10652">MYRETKKNIGKTSLWFGIASLICTGIFFIPTVLQFAFGIFFFFGAFLLSFVGIVLTIISFFKERTKMSIVAVIINGAVLIVFILLSIAAAHMPSAY</sequence>
<accession>A0A1I5YD59</accession>
<evidence type="ECO:0000313" key="3">
    <source>
        <dbReference type="Proteomes" id="UP000182762"/>
    </source>
</evidence>
<protein>
    <submittedName>
        <fullName evidence="2">Uncharacterized protein</fullName>
    </submittedName>
</protein>
<dbReference type="Proteomes" id="UP000182762">
    <property type="component" value="Unassembled WGS sequence"/>
</dbReference>
<comment type="caution">
    <text evidence="2">The sequence shown here is derived from an EMBL/GenBank/DDBJ whole genome shotgun (WGS) entry which is preliminary data.</text>
</comment>
<evidence type="ECO:0000313" key="2">
    <source>
        <dbReference type="EMBL" id="SFQ41837.1"/>
    </source>
</evidence>
<feature type="transmembrane region" description="Helical" evidence="1">
    <location>
        <begin position="39"/>
        <end position="61"/>
    </location>
</feature>
<dbReference type="GeneID" id="93710091"/>
<gene>
    <name evidence="2" type="ORF">SAMN02745910_01373</name>
</gene>
<feature type="transmembrane region" description="Helical" evidence="1">
    <location>
        <begin position="12"/>
        <end position="33"/>
    </location>
</feature>